<keyword evidence="5" id="KW-1185">Reference proteome</keyword>
<dbReference type="RefSeq" id="WP_181515453.1">
    <property type="nucleotide sequence ID" value="NZ_JABFUB010000015.1"/>
</dbReference>
<organism evidence="2 4">
    <name type="scientific">Billgrantia kenyensis</name>
    <dbReference type="NCBI Taxonomy" id="321266"/>
    <lineage>
        <taxon>Bacteria</taxon>
        <taxon>Pseudomonadati</taxon>
        <taxon>Pseudomonadota</taxon>
        <taxon>Gammaproteobacteria</taxon>
        <taxon>Oceanospirillales</taxon>
        <taxon>Halomonadaceae</taxon>
        <taxon>Billgrantia</taxon>
    </lineage>
</organism>
<evidence type="ECO:0000313" key="4">
    <source>
        <dbReference type="Proteomes" id="UP000518091"/>
    </source>
</evidence>
<feature type="chain" id="PRO_5031227923" evidence="1">
    <location>
        <begin position="42"/>
        <end position="307"/>
    </location>
</feature>
<dbReference type="EMBL" id="JABFUB010000015">
    <property type="protein sequence ID" value="MCG6663004.1"/>
    <property type="molecule type" value="Genomic_DNA"/>
</dbReference>
<evidence type="ECO:0000313" key="5">
    <source>
        <dbReference type="Proteomes" id="UP000814353"/>
    </source>
</evidence>
<gene>
    <name evidence="2" type="ORF">H1D44_13885</name>
    <name evidence="3" type="ORF">HOP48_15815</name>
</gene>
<evidence type="ECO:0000256" key="1">
    <source>
        <dbReference type="SAM" id="SignalP"/>
    </source>
</evidence>
<dbReference type="AlphaFoldDB" id="A0A7W0AF50"/>
<accession>A0A7W0AF50</accession>
<reference evidence="3 5" key="1">
    <citation type="submission" date="2020-05" db="EMBL/GenBank/DDBJ databases">
        <title>Comparative genomic analysis of denitrifying bacteria from Halomonas genus.</title>
        <authorList>
            <person name="Wang L."/>
            <person name="Shao Z."/>
        </authorList>
    </citation>
    <scope>NUCLEOTIDE SEQUENCE [LARGE SCALE GENOMIC DNA]</scope>
    <source>
        <strain evidence="3 5">DSM 17331</strain>
    </source>
</reference>
<keyword evidence="1" id="KW-0732">Signal</keyword>
<name>A0A7W0AF50_9GAMM</name>
<evidence type="ECO:0000313" key="2">
    <source>
        <dbReference type="EMBL" id="MBA2779981.1"/>
    </source>
</evidence>
<evidence type="ECO:0000313" key="3">
    <source>
        <dbReference type="EMBL" id="MCG6663004.1"/>
    </source>
</evidence>
<feature type="signal peptide" evidence="1">
    <location>
        <begin position="1"/>
        <end position="41"/>
    </location>
</feature>
<protein>
    <submittedName>
        <fullName evidence="2">Uncharacterized protein</fullName>
    </submittedName>
</protein>
<reference evidence="2 4" key="2">
    <citation type="submission" date="2020-07" db="EMBL/GenBank/DDBJ databases">
        <title>Identification of Halomonas strains.</title>
        <authorList>
            <person name="Xiao Z."/>
            <person name="Shen J."/>
        </authorList>
    </citation>
    <scope>NUCLEOTIDE SEQUENCE [LARGE SCALE GENOMIC DNA]</scope>
    <source>
        <strain evidence="2 4">DSM 17331</strain>
    </source>
</reference>
<sequence>MRRCCTSPSTGPTRSCRGTHTLQALLLGLLLACSPLSSALAQDTLRDQWGAIVALSPFAQPVHVSSEERRYSVSGSVHARVAHPFDRLATALDTAAAWCEILFLHPNVKACLPDDSAAAGALQLYVGRLEESIAEAERLDLLLRTTALSDNYMAIRLEGARGPYAMRDFLLHLQAIPDDAVHSLISLRYSLAFGTTARLALRAYFAFGGRNRVGFTVESQGPDGQPQYVGGLPGMIERNVMHFYLGLSVHLDTLKVPEPERFAERLAAYFAAIDRYPRQLREQDEASYLAQKRQEHVDQQAYEVSRP</sequence>
<dbReference type="Proteomes" id="UP000814353">
    <property type="component" value="Unassembled WGS sequence"/>
</dbReference>
<dbReference type="Proteomes" id="UP000518091">
    <property type="component" value="Unassembled WGS sequence"/>
</dbReference>
<dbReference type="PROSITE" id="PS51257">
    <property type="entry name" value="PROKAR_LIPOPROTEIN"/>
    <property type="match status" value="1"/>
</dbReference>
<comment type="caution">
    <text evidence="2">The sequence shown here is derived from an EMBL/GenBank/DDBJ whole genome shotgun (WGS) entry which is preliminary data.</text>
</comment>
<dbReference type="EMBL" id="JACEFT010000018">
    <property type="protein sequence ID" value="MBA2779981.1"/>
    <property type="molecule type" value="Genomic_DNA"/>
</dbReference>
<proteinExistence type="predicted"/>